<name>A0A2G9RXV8_AQUCT</name>
<dbReference type="AlphaFoldDB" id="A0A2G9RXV8"/>
<sequence length="89" mass="10514">MDLQKRRAILGENDLPLNFVLKPVQVKCCPDMISEPNRSLFPVYKMIKHIHAYCWFSYVWNVSELKEMLPVKYLPAIPDLIFPSNIRYS</sequence>
<dbReference type="EMBL" id="KV929872">
    <property type="protein sequence ID" value="PIO32712.1"/>
    <property type="molecule type" value="Genomic_DNA"/>
</dbReference>
<reference evidence="1" key="1">
    <citation type="submission" date="2017-08" db="EMBL/GenBank/DDBJ databases">
        <title>Assembly of the North American Bullfrog Genome.</title>
        <authorList>
            <person name="Warren R.L."/>
            <person name="Vandervalk B.P."/>
            <person name="Kucuk E."/>
            <person name="Birol I."/>
            <person name="Helbing C."/>
            <person name="Pandoh P."/>
            <person name="Behsaz B."/>
            <person name="Mohamadi H."/>
            <person name="Chu J."/>
            <person name="Jackman S."/>
            <person name="Hammond S.A."/>
            <person name="Veldhoen N."/>
            <person name="Kirk H."/>
            <person name="Zhao Y."/>
            <person name="Coope R."/>
            <person name="Pleasance S."/>
            <person name="Moore R."/>
            <person name="Holt R."/>
        </authorList>
    </citation>
    <scope>NUCLEOTIDE SEQUENCE</scope>
    <source>
        <strain evidence="1">Bruno</strain>
        <tissue evidence="1">Liver</tissue>
    </source>
</reference>
<proteinExistence type="predicted"/>
<evidence type="ECO:0000313" key="1">
    <source>
        <dbReference type="EMBL" id="PIO32712.1"/>
    </source>
</evidence>
<accession>A0A2G9RXV8</accession>
<protein>
    <submittedName>
        <fullName evidence="1">Uncharacterized protein</fullName>
    </submittedName>
</protein>
<gene>
    <name evidence="1" type="ORF">AB205_0131530</name>
</gene>
<dbReference type="OrthoDB" id="5295208at2759"/>
<organism evidence="1">
    <name type="scientific">Aquarana catesbeiana</name>
    <name type="common">American bullfrog</name>
    <name type="synonym">Rana catesbeiana</name>
    <dbReference type="NCBI Taxonomy" id="8400"/>
    <lineage>
        <taxon>Eukaryota</taxon>
        <taxon>Metazoa</taxon>
        <taxon>Chordata</taxon>
        <taxon>Craniata</taxon>
        <taxon>Vertebrata</taxon>
        <taxon>Euteleostomi</taxon>
        <taxon>Amphibia</taxon>
        <taxon>Batrachia</taxon>
        <taxon>Anura</taxon>
        <taxon>Neobatrachia</taxon>
        <taxon>Ranoidea</taxon>
        <taxon>Ranidae</taxon>
        <taxon>Aquarana</taxon>
    </lineage>
</organism>